<dbReference type="EMBL" id="LQYG01000074">
    <property type="protein sequence ID" value="KYC61150.1"/>
    <property type="molecule type" value="Genomic_DNA"/>
</dbReference>
<feature type="compositionally biased region" description="Basic and acidic residues" evidence="1">
    <location>
        <begin position="63"/>
        <end position="79"/>
    </location>
</feature>
<evidence type="ECO:0000313" key="3">
    <source>
        <dbReference type="Proteomes" id="UP000075288"/>
    </source>
</evidence>
<reference evidence="2 3" key="1">
    <citation type="submission" date="2016-01" db="EMBL/GenBank/DDBJ databases">
        <title>Genome Sequences of Twelve Sporeforming Bacillus Species Isolated from Foods.</title>
        <authorList>
            <person name="Berendsen E.M."/>
            <person name="Wells-Bennik M.H."/>
            <person name="Krawcyk A.O."/>
            <person name="De Jong A."/>
            <person name="Holsappel S."/>
            <person name="Eijlander R.T."/>
            <person name="Kuipers O.P."/>
        </authorList>
    </citation>
    <scope>NUCLEOTIDE SEQUENCE [LARGE SCALE GENOMIC DNA]</scope>
    <source>
        <strain evidence="2 3">B4098</strain>
    </source>
</reference>
<proteinExistence type="predicted"/>
<dbReference type="PATRIC" id="fig|1398.26.peg.425"/>
<protein>
    <submittedName>
        <fullName evidence="2">Uncharacterized protein</fullName>
    </submittedName>
</protein>
<feature type="region of interest" description="Disordered" evidence="1">
    <location>
        <begin position="60"/>
        <end position="79"/>
    </location>
</feature>
<dbReference type="Proteomes" id="UP000075288">
    <property type="component" value="Unassembled WGS sequence"/>
</dbReference>
<name>A0A150JV04_HEYCO</name>
<comment type="caution">
    <text evidence="2">The sequence shown here is derived from an EMBL/GenBank/DDBJ whole genome shotgun (WGS) entry which is preliminary data.</text>
</comment>
<organism evidence="2 3">
    <name type="scientific">Heyndrickxia coagulans</name>
    <name type="common">Weizmannia coagulans</name>
    <dbReference type="NCBI Taxonomy" id="1398"/>
    <lineage>
        <taxon>Bacteria</taxon>
        <taxon>Bacillati</taxon>
        <taxon>Bacillota</taxon>
        <taxon>Bacilli</taxon>
        <taxon>Bacillales</taxon>
        <taxon>Bacillaceae</taxon>
        <taxon>Heyndrickxia</taxon>
    </lineage>
</organism>
<accession>A0A150JV04</accession>
<evidence type="ECO:0000256" key="1">
    <source>
        <dbReference type="SAM" id="MobiDB-lite"/>
    </source>
</evidence>
<gene>
    <name evidence="2" type="ORF">B4098_0299</name>
</gene>
<sequence>MVFFFKNPQTNAMGIIIEIQKPLVDTSAFLLIFPEKPPNRWQAYEVQEIDKQLEDSGQVCSKQSEKGLKMDCDGREMEA</sequence>
<dbReference type="AlphaFoldDB" id="A0A150JV04"/>
<evidence type="ECO:0000313" key="2">
    <source>
        <dbReference type="EMBL" id="KYC61150.1"/>
    </source>
</evidence>